<proteinExistence type="predicted"/>
<dbReference type="PANTHER" id="PTHR40660:SF1">
    <property type="entry name" value="5'-PHOSPHATE OXIDASE PUTATIVE DOMAIN-CONTAINING PROTEIN-RELATED"/>
    <property type="match status" value="1"/>
</dbReference>
<sequence>MEGVLVVMNQEMMDNITKNNLVFLATAAADGTPNVVPIGLAKPLDNKTVLLVANFMKKTIQNLKNNPKASVIVGNVSECPYQFKGSVKIEESGKNYDDAVEWAKSVMAQLNPFAAVILEVEEVYSVQPGPDAGKLVD</sequence>
<accession>F0T9F3</accession>
<feature type="domain" description="Pyridoxamine 5'-phosphate oxidase N-terminal" evidence="1">
    <location>
        <begin position="8"/>
        <end position="126"/>
    </location>
</feature>
<dbReference type="HOGENOM" id="CLU_118461_1_0_2"/>
<gene>
    <name evidence="2" type="ordered locus">Metbo_1678</name>
</gene>
<dbReference type="Gene3D" id="2.30.110.10">
    <property type="entry name" value="Electron Transport, Fmn-binding Protein, Chain A"/>
    <property type="match status" value="1"/>
</dbReference>
<dbReference type="KEGG" id="mel:Metbo_1678"/>
<evidence type="ECO:0000313" key="3">
    <source>
        <dbReference type="Proteomes" id="UP000007490"/>
    </source>
</evidence>
<dbReference type="AlphaFoldDB" id="F0T9F3"/>
<dbReference type="Pfam" id="PF01243">
    <property type="entry name" value="PNPOx_N"/>
    <property type="match status" value="1"/>
</dbReference>
<organism evidence="2 3">
    <name type="scientific">Methanobacterium lacus (strain AL-21)</name>
    <dbReference type="NCBI Taxonomy" id="877455"/>
    <lineage>
        <taxon>Archaea</taxon>
        <taxon>Methanobacteriati</taxon>
        <taxon>Methanobacteriota</taxon>
        <taxon>Methanomada group</taxon>
        <taxon>Methanobacteria</taxon>
        <taxon>Methanobacteriales</taxon>
        <taxon>Methanobacteriaceae</taxon>
        <taxon>Methanobacterium</taxon>
    </lineage>
</organism>
<evidence type="ECO:0000313" key="2">
    <source>
        <dbReference type="EMBL" id="ADZ09904.1"/>
    </source>
</evidence>
<keyword evidence="3" id="KW-1185">Reference proteome</keyword>
<protein>
    <submittedName>
        <fullName evidence="2">Pyridoxamine 5'-phosphate oxidase-related FMN-binding protein</fullName>
    </submittedName>
</protein>
<dbReference type="SUPFAM" id="SSF50475">
    <property type="entry name" value="FMN-binding split barrel"/>
    <property type="match status" value="1"/>
</dbReference>
<dbReference type="RefSeq" id="WP_013645255.1">
    <property type="nucleotide sequence ID" value="NC_015216.1"/>
</dbReference>
<reference evidence="2 3" key="2">
    <citation type="journal article" date="2014" name="Int. J. Syst. Evol. Microbiol.">
        <title>Methanobacterium paludis sp. nov. and a novel strain of Methanobacterium lacus isolated from northern peatlands.</title>
        <authorList>
            <person name="Cadillo-Quiroz H."/>
            <person name="Brauer S.L."/>
            <person name="Goodson N."/>
            <person name="Yavitt J.B."/>
            <person name="Zinder S.H."/>
        </authorList>
    </citation>
    <scope>NUCLEOTIDE SEQUENCE [LARGE SCALE GENOMIC DNA]</scope>
    <source>
        <strain evidence="2 3">AL-21</strain>
    </source>
</reference>
<evidence type="ECO:0000259" key="1">
    <source>
        <dbReference type="Pfam" id="PF01243"/>
    </source>
</evidence>
<name>F0T9F3_METLA</name>
<dbReference type="eggNOG" id="arCOG00518">
    <property type="taxonomic scope" value="Archaea"/>
</dbReference>
<dbReference type="Proteomes" id="UP000007490">
    <property type="component" value="Chromosome"/>
</dbReference>
<dbReference type="STRING" id="877455.Metbo_1678"/>
<dbReference type="InterPro" id="IPR012349">
    <property type="entry name" value="Split_barrel_FMN-bd"/>
</dbReference>
<dbReference type="PANTHER" id="PTHR40660">
    <property type="entry name" value="5'-PHOSPHATE OXIDASE PUTATIVE DOMAIN-CONTAINING PROTEIN-RELATED"/>
    <property type="match status" value="1"/>
</dbReference>
<dbReference type="GeneID" id="10278135"/>
<dbReference type="InterPro" id="IPR011576">
    <property type="entry name" value="Pyridox_Oxase_N"/>
</dbReference>
<dbReference type="EMBL" id="CP002551">
    <property type="protein sequence ID" value="ADZ09904.1"/>
    <property type="molecule type" value="Genomic_DNA"/>
</dbReference>
<reference evidence="3" key="1">
    <citation type="submission" date="2011-02" db="EMBL/GenBank/DDBJ databases">
        <title>Complete sequence of Methanobacterium sp. AL-21.</title>
        <authorList>
            <consortium name="US DOE Joint Genome Institute"/>
            <person name="Lucas S."/>
            <person name="Copeland A."/>
            <person name="Lapidus A."/>
            <person name="Cheng J.-F."/>
            <person name="Goodwin L."/>
            <person name="Pitluck S."/>
            <person name="Chertkov O."/>
            <person name="Detter J.C."/>
            <person name="Han C."/>
            <person name="Tapia R."/>
            <person name="Land M."/>
            <person name="Hauser L."/>
            <person name="Kyrpides N."/>
            <person name="Ivanova N."/>
            <person name="Mikhailova N."/>
            <person name="Pagani I."/>
            <person name="Cadillo-Quiroz H."/>
            <person name="Imachi H."/>
            <person name="Zinder S."/>
            <person name="Liu W."/>
            <person name="Woyke T."/>
        </authorList>
    </citation>
    <scope>NUCLEOTIDE SEQUENCE [LARGE SCALE GENOMIC DNA]</scope>
    <source>
        <strain evidence="3">AL-21</strain>
    </source>
</reference>